<sequence>MNSKLLLIPALVIALSSCSWHRHGHHPGPPPHSNYRSYDSYKNEVKARKKYEKDKWKARKQYEKDMRDARRDYYRHH</sequence>
<gene>
    <name evidence="2" type="ORF">H9862_03980</name>
</gene>
<name>A0A9D2AGV5_9BACT</name>
<accession>A0A9D2AGV5</accession>
<comment type="caution">
    <text evidence="2">The sequence shown here is derived from an EMBL/GenBank/DDBJ whole genome shotgun (WGS) entry which is preliminary data.</text>
</comment>
<reference evidence="2" key="2">
    <citation type="submission" date="2021-04" db="EMBL/GenBank/DDBJ databases">
        <authorList>
            <person name="Gilroy R."/>
        </authorList>
    </citation>
    <scope>NUCLEOTIDE SEQUENCE</scope>
    <source>
        <strain evidence="2">14975</strain>
    </source>
</reference>
<organism evidence="2 3">
    <name type="scientific">Candidatus Akkermansia intestinigallinarum</name>
    <dbReference type="NCBI Taxonomy" id="2838431"/>
    <lineage>
        <taxon>Bacteria</taxon>
        <taxon>Pseudomonadati</taxon>
        <taxon>Verrucomicrobiota</taxon>
        <taxon>Verrucomicrobiia</taxon>
        <taxon>Verrucomicrobiales</taxon>
        <taxon>Akkermansiaceae</taxon>
        <taxon>Akkermansia</taxon>
    </lineage>
</organism>
<protein>
    <recommendedName>
        <fullName evidence="4">Lipoprotein</fullName>
    </recommendedName>
</protein>
<dbReference type="PROSITE" id="PS51257">
    <property type="entry name" value="PROKAR_LIPOPROTEIN"/>
    <property type="match status" value="1"/>
</dbReference>
<evidence type="ECO:0000313" key="3">
    <source>
        <dbReference type="Proteomes" id="UP000823964"/>
    </source>
</evidence>
<dbReference type="AlphaFoldDB" id="A0A9D2AGV5"/>
<dbReference type="EMBL" id="DXFQ01000061">
    <property type="protein sequence ID" value="HIX19745.1"/>
    <property type="molecule type" value="Genomic_DNA"/>
</dbReference>
<evidence type="ECO:0008006" key="4">
    <source>
        <dbReference type="Google" id="ProtNLM"/>
    </source>
</evidence>
<evidence type="ECO:0000256" key="1">
    <source>
        <dbReference type="SAM" id="MobiDB-lite"/>
    </source>
</evidence>
<dbReference type="Proteomes" id="UP000823964">
    <property type="component" value="Unassembled WGS sequence"/>
</dbReference>
<feature type="region of interest" description="Disordered" evidence="1">
    <location>
        <begin position="20"/>
        <end position="41"/>
    </location>
</feature>
<evidence type="ECO:0000313" key="2">
    <source>
        <dbReference type="EMBL" id="HIX19745.1"/>
    </source>
</evidence>
<reference evidence="2" key="1">
    <citation type="journal article" date="2021" name="PeerJ">
        <title>Extensive microbial diversity within the chicken gut microbiome revealed by metagenomics and culture.</title>
        <authorList>
            <person name="Gilroy R."/>
            <person name="Ravi A."/>
            <person name="Getino M."/>
            <person name="Pursley I."/>
            <person name="Horton D.L."/>
            <person name="Alikhan N.F."/>
            <person name="Baker D."/>
            <person name="Gharbi K."/>
            <person name="Hall N."/>
            <person name="Watson M."/>
            <person name="Adriaenssens E.M."/>
            <person name="Foster-Nyarko E."/>
            <person name="Jarju S."/>
            <person name="Secka A."/>
            <person name="Antonio M."/>
            <person name="Oren A."/>
            <person name="Chaudhuri R.R."/>
            <person name="La Ragione R."/>
            <person name="Hildebrand F."/>
            <person name="Pallen M.J."/>
        </authorList>
    </citation>
    <scope>NUCLEOTIDE SEQUENCE</scope>
    <source>
        <strain evidence="2">14975</strain>
    </source>
</reference>
<proteinExistence type="predicted"/>